<accession>A0A6P2CDV5</accession>
<dbReference type="Proteomes" id="UP000471120">
    <property type="component" value="Unassembled WGS sequence"/>
</dbReference>
<feature type="domain" description="Outer membrane channel protein CpnT-like N-terminal" evidence="2">
    <location>
        <begin position="13"/>
        <end position="145"/>
    </location>
</feature>
<name>A0A6P2CDV5_9NOCA</name>
<organism evidence="3 4">
    <name type="scientific">Rhodococcus rhodnii</name>
    <dbReference type="NCBI Taxonomy" id="38312"/>
    <lineage>
        <taxon>Bacteria</taxon>
        <taxon>Bacillati</taxon>
        <taxon>Actinomycetota</taxon>
        <taxon>Actinomycetes</taxon>
        <taxon>Mycobacteriales</taxon>
        <taxon>Nocardiaceae</taxon>
        <taxon>Rhodococcus</taxon>
    </lineage>
</organism>
<keyword evidence="1" id="KW-1133">Transmembrane helix</keyword>
<evidence type="ECO:0000259" key="2">
    <source>
        <dbReference type="Pfam" id="PF25547"/>
    </source>
</evidence>
<feature type="transmembrane region" description="Helical" evidence="1">
    <location>
        <begin position="108"/>
        <end position="128"/>
    </location>
</feature>
<dbReference type="InterPro" id="IPR057746">
    <property type="entry name" value="CpnT-like_N"/>
</dbReference>
<evidence type="ECO:0000313" key="3">
    <source>
        <dbReference type="EMBL" id="TXG90120.1"/>
    </source>
</evidence>
<reference evidence="3 4" key="1">
    <citation type="submission" date="2018-07" db="EMBL/GenBank/DDBJ databases">
        <title>Genome sequence of Rhodococcus rhodnii ATCC 35071 from Rhodnius prolixus.</title>
        <authorList>
            <person name="Patel V."/>
            <person name="Vogel K.J."/>
        </authorList>
    </citation>
    <scope>NUCLEOTIDE SEQUENCE [LARGE SCALE GENOMIC DNA]</scope>
    <source>
        <strain evidence="3 4">ATCC 35071</strain>
    </source>
</reference>
<evidence type="ECO:0000256" key="1">
    <source>
        <dbReference type="SAM" id="Phobius"/>
    </source>
</evidence>
<dbReference type="RefSeq" id="WP_147915146.1">
    <property type="nucleotide sequence ID" value="NZ_QRCM01000001.1"/>
</dbReference>
<protein>
    <recommendedName>
        <fullName evidence="2">Outer membrane channel protein CpnT-like N-terminal domain-containing protein</fullName>
    </recommendedName>
</protein>
<proteinExistence type="predicted"/>
<evidence type="ECO:0000313" key="4">
    <source>
        <dbReference type="Proteomes" id="UP000471120"/>
    </source>
</evidence>
<dbReference type="Pfam" id="PF25547">
    <property type="entry name" value="WXG100_2"/>
    <property type="match status" value="1"/>
</dbReference>
<keyword evidence="1" id="KW-0472">Membrane</keyword>
<dbReference type="AlphaFoldDB" id="A0A6P2CDV5"/>
<comment type="caution">
    <text evidence="3">The sequence shown here is derived from an EMBL/GenBank/DDBJ whole genome shotgun (WGS) entry which is preliminary data.</text>
</comment>
<sequence length="305" mass="31978">MGIEIPGYLRPVAEFCASQEWPEADETAMERAAAAWRANANALSEMLDDARAQIKAARTGLGGAVDTAVEERWARLEDALESAAQLSFELAVDTDGSAEGVRNAKLRIIQALIILAAQLAGLAAWMFLSAGLASPAAIAAQAATRAVVQMIMRWLQAELLKRVVAGAVEGASSGILDAVAREGALQVLEMNNGKRSDVDFGNLFEAAGQGAFKGALEGGAGSLVPGSSNKLRDSVQDRLFGEVFNVVQEHTVGKPRAESELAEEIDEAAGVNHAGTAALTDRFRMSSAWQMVPCAGFGHRVAGAC</sequence>
<keyword evidence="1" id="KW-0812">Transmembrane</keyword>
<dbReference type="EMBL" id="QRCM01000001">
    <property type="protein sequence ID" value="TXG90120.1"/>
    <property type="molecule type" value="Genomic_DNA"/>
</dbReference>
<gene>
    <name evidence="3" type="ORF">DW322_07680</name>
</gene>